<reference evidence="2 3" key="1">
    <citation type="journal article" date="2020" name="Nature">
        <title>Six reference-quality genomes reveal evolution of bat adaptations.</title>
        <authorList>
            <person name="Jebb D."/>
            <person name="Huang Z."/>
            <person name="Pippel M."/>
            <person name="Hughes G.M."/>
            <person name="Lavrichenko K."/>
            <person name="Devanna P."/>
            <person name="Winkler S."/>
            <person name="Jermiin L.S."/>
            <person name="Skirmuntt E.C."/>
            <person name="Katzourakis A."/>
            <person name="Burkitt-Gray L."/>
            <person name="Ray D.A."/>
            <person name="Sullivan K.A.M."/>
            <person name="Roscito J.G."/>
            <person name="Kirilenko B.M."/>
            <person name="Davalos L.M."/>
            <person name="Corthals A.P."/>
            <person name="Power M.L."/>
            <person name="Jones G."/>
            <person name="Ransome R.D."/>
            <person name="Dechmann D.K.N."/>
            <person name="Locatelli A.G."/>
            <person name="Puechmaille S.J."/>
            <person name="Fedrigo O."/>
            <person name="Jarvis E.D."/>
            <person name="Hiller M."/>
            <person name="Vernes S.C."/>
            <person name="Myers E.W."/>
            <person name="Teeling E.C."/>
        </authorList>
    </citation>
    <scope>NUCLEOTIDE SEQUENCE [LARGE SCALE GENOMIC DNA]</scope>
    <source>
        <strain evidence="2">MMolMol1</strain>
        <tissue evidence="2">Muscle</tissue>
    </source>
</reference>
<dbReference type="PANTHER" id="PTHR18864">
    <property type="entry name" value="KINECTIN"/>
    <property type="match status" value="1"/>
</dbReference>
<gene>
    <name evidence="2" type="ORF">HJG59_007509</name>
</gene>
<evidence type="ECO:0000256" key="1">
    <source>
        <dbReference type="SAM" id="Coils"/>
    </source>
</evidence>
<feature type="coiled-coil region" evidence="1">
    <location>
        <begin position="25"/>
        <end position="320"/>
    </location>
</feature>
<sequence length="614" mass="70994">MVPGCCFLRCRKQKDSKYQPDKDVVEQMEKCIQEKEEKLKTVEELLETGLIQVATKEEELNAIRTENSSLTKEVQDLKAKHNDQVSFASLVEELKKVIHEKDGKIKSVEELLEAELLKVTNKEKTIQDLKQEIEALKEEIGNTQLEKAQQLSITSQVQELQNLLKGKEEQMNTMKTVLEENEKDLANRGKWLQDLQEENQSLKAHVQEEVAQHNLKEACSASRLEELETVLKEKENEMKRVESVLKERESDISSKTKLLQEVQDENKLFKSQIEQLKQQASSFSSYEELLKVISEREKEITGLQNEIDSLKDAVEHQRKKNNERQQHVEAIELEAKEVLKKLFPKVSVPSNLSYSEWLRGFEKKAKECMTGTPGSEEVKVLEHKLKEADEMHTLLQLECEKYKSVLAETEGILQKLQRSVEQEENKWKVKVDESQKTIKQVVVGDACEFQLPVSGYPVQRTKMQLSFTSLEQELERLRRENKDVENLRRERENLEMELEKAEIERSTYVTEVRELKTQLNETRTKLRTEQSERQKVAGDLHKAQQSLDLIQSKIVKAAGDTTVIENSDVSPETESSEKETMSVSLNQTVTQLQQLLQAVNQQLTKEKEHCPVVE</sequence>
<dbReference type="PANTHER" id="PTHR18864:SF1">
    <property type="entry name" value="KINECTIN"/>
    <property type="match status" value="1"/>
</dbReference>
<dbReference type="AlphaFoldDB" id="A0A7J8JUU3"/>
<comment type="caution">
    <text evidence="2">The sequence shown here is derived from an EMBL/GenBank/DDBJ whole genome shotgun (WGS) entry which is preliminary data.</text>
</comment>
<proteinExistence type="predicted"/>
<dbReference type="GO" id="GO:0007018">
    <property type="term" value="P:microtubule-based movement"/>
    <property type="evidence" value="ECO:0007669"/>
    <property type="project" value="InterPro"/>
</dbReference>
<keyword evidence="1" id="KW-0175">Coiled coil</keyword>
<feature type="coiled-coil region" evidence="1">
    <location>
        <begin position="378"/>
        <end position="426"/>
    </location>
</feature>
<organism evidence="2 3">
    <name type="scientific">Molossus molossus</name>
    <name type="common">Pallas' mastiff bat</name>
    <name type="synonym">Vespertilio molossus</name>
    <dbReference type="NCBI Taxonomy" id="27622"/>
    <lineage>
        <taxon>Eukaryota</taxon>
        <taxon>Metazoa</taxon>
        <taxon>Chordata</taxon>
        <taxon>Craniata</taxon>
        <taxon>Vertebrata</taxon>
        <taxon>Euteleostomi</taxon>
        <taxon>Mammalia</taxon>
        <taxon>Eutheria</taxon>
        <taxon>Laurasiatheria</taxon>
        <taxon>Chiroptera</taxon>
        <taxon>Yangochiroptera</taxon>
        <taxon>Molossidae</taxon>
        <taxon>Molossus</taxon>
    </lineage>
</organism>
<protein>
    <submittedName>
        <fullName evidence="2">Kinectin 1</fullName>
    </submittedName>
</protein>
<accession>A0A7J8JUU3</accession>
<feature type="coiled-coil region" evidence="1">
    <location>
        <begin position="460"/>
        <end position="532"/>
    </location>
</feature>
<dbReference type="InterPro" id="IPR024854">
    <property type="entry name" value="Kinectin"/>
</dbReference>
<evidence type="ECO:0000313" key="3">
    <source>
        <dbReference type="Proteomes" id="UP000550707"/>
    </source>
</evidence>
<dbReference type="Proteomes" id="UP000550707">
    <property type="component" value="Unassembled WGS sequence"/>
</dbReference>
<keyword evidence="3" id="KW-1185">Reference proteome</keyword>
<evidence type="ECO:0000313" key="2">
    <source>
        <dbReference type="EMBL" id="KAF6500617.1"/>
    </source>
</evidence>
<dbReference type="EMBL" id="JACASF010000001">
    <property type="protein sequence ID" value="KAF6500617.1"/>
    <property type="molecule type" value="Genomic_DNA"/>
</dbReference>
<dbReference type="GO" id="GO:0019894">
    <property type="term" value="F:kinesin binding"/>
    <property type="evidence" value="ECO:0007669"/>
    <property type="project" value="InterPro"/>
</dbReference>
<name>A0A7J8JUU3_MOLMO</name>